<evidence type="ECO:0000313" key="10">
    <source>
        <dbReference type="Proteomes" id="UP000595064"/>
    </source>
</evidence>
<evidence type="ECO:0000256" key="2">
    <source>
        <dbReference type="ARBA" id="ARBA00022475"/>
    </source>
</evidence>
<dbReference type="PANTHER" id="PTHR30086:SF20">
    <property type="entry name" value="ARGININE EXPORTER PROTEIN ARGO-RELATED"/>
    <property type="match status" value="1"/>
</dbReference>
<feature type="transmembrane region" description="Helical" evidence="6">
    <location>
        <begin position="39"/>
        <end position="65"/>
    </location>
</feature>
<evidence type="ECO:0000313" key="8">
    <source>
        <dbReference type="EMBL" id="SDY10918.1"/>
    </source>
</evidence>
<reference evidence="8 9" key="1">
    <citation type="submission" date="2016-10" db="EMBL/GenBank/DDBJ databases">
        <authorList>
            <person name="de Groot N.N."/>
        </authorList>
    </citation>
    <scope>NUCLEOTIDE SEQUENCE [LARGE SCALE GENOMIC DNA]</scope>
    <source>
        <strain evidence="8 9">LMG 24775</strain>
    </source>
</reference>
<dbReference type="EMBL" id="FNPE01000002">
    <property type="protein sequence ID" value="SDY10918.1"/>
    <property type="molecule type" value="Genomic_DNA"/>
</dbReference>
<dbReference type="GO" id="GO:0015171">
    <property type="term" value="F:amino acid transmembrane transporter activity"/>
    <property type="evidence" value="ECO:0007669"/>
    <property type="project" value="TreeGrafter"/>
</dbReference>
<evidence type="ECO:0000256" key="6">
    <source>
        <dbReference type="SAM" id="Phobius"/>
    </source>
</evidence>
<evidence type="ECO:0000313" key="7">
    <source>
        <dbReference type="EMBL" id="QPS80871.1"/>
    </source>
</evidence>
<gene>
    <name evidence="7" type="ORF">I6G47_28505</name>
    <name evidence="8" type="ORF">SAMN05421547_102502</name>
</gene>
<evidence type="ECO:0000256" key="5">
    <source>
        <dbReference type="ARBA" id="ARBA00023136"/>
    </source>
</evidence>
<evidence type="ECO:0000313" key="9">
    <source>
        <dbReference type="Proteomes" id="UP000183417"/>
    </source>
</evidence>
<dbReference type="InterPro" id="IPR001123">
    <property type="entry name" value="LeuE-type"/>
</dbReference>
<evidence type="ECO:0000256" key="4">
    <source>
        <dbReference type="ARBA" id="ARBA00022989"/>
    </source>
</evidence>
<dbReference type="AlphaFoldDB" id="A0A1H3H7N8"/>
<dbReference type="EMBL" id="CP065748">
    <property type="protein sequence ID" value="QPS80871.1"/>
    <property type="molecule type" value="Genomic_DNA"/>
</dbReference>
<evidence type="ECO:0000256" key="3">
    <source>
        <dbReference type="ARBA" id="ARBA00022692"/>
    </source>
</evidence>
<sequence>MPTFETLLAFFGVAVLLGLSPGPDNLFVLMQSAQRGWRVGLCVVLGLCLGLVVHTAAVALGLAALVAASPLLFTAIKLCGAAYLAWLAWGALRAVARPGEMPQAGAADPLTPARALRWVGRGVVMNLTNPKVLIFFLAFLPQFADPARGGVATQVMVLGCVFMLAALLVFGAIACCSGWFGVLLQRSVRAQNWLNRVAGLVFLGMAVRLALVQR</sequence>
<keyword evidence="2" id="KW-1003">Cell membrane</keyword>
<feature type="transmembrane region" description="Helical" evidence="6">
    <location>
        <begin position="156"/>
        <end position="181"/>
    </location>
</feature>
<feature type="transmembrane region" description="Helical" evidence="6">
    <location>
        <begin position="71"/>
        <end position="92"/>
    </location>
</feature>
<dbReference type="GO" id="GO:0005886">
    <property type="term" value="C:plasma membrane"/>
    <property type="evidence" value="ECO:0007669"/>
    <property type="project" value="UniProtKB-SubCell"/>
</dbReference>
<dbReference type="PANTHER" id="PTHR30086">
    <property type="entry name" value="ARGININE EXPORTER PROTEIN ARGO"/>
    <property type="match status" value="1"/>
</dbReference>
<dbReference type="GeneID" id="94690550"/>
<name>A0A1H3H7N8_9BURK</name>
<proteinExistence type="predicted"/>
<dbReference type="Proteomes" id="UP000595064">
    <property type="component" value="Chromosome"/>
</dbReference>
<dbReference type="Proteomes" id="UP000183417">
    <property type="component" value="Unassembled WGS sequence"/>
</dbReference>
<comment type="subcellular location">
    <subcellularLocation>
        <location evidence="1">Cell membrane</location>
        <topology evidence="1">Multi-pass membrane protein</topology>
    </subcellularLocation>
</comment>
<keyword evidence="10" id="KW-1185">Reference proteome</keyword>
<dbReference type="Pfam" id="PF01810">
    <property type="entry name" value="LysE"/>
    <property type="match status" value="1"/>
</dbReference>
<organism evidence="8 9">
    <name type="scientific">Delftia lacustris</name>
    <dbReference type="NCBI Taxonomy" id="558537"/>
    <lineage>
        <taxon>Bacteria</taxon>
        <taxon>Pseudomonadati</taxon>
        <taxon>Pseudomonadota</taxon>
        <taxon>Betaproteobacteria</taxon>
        <taxon>Burkholderiales</taxon>
        <taxon>Comamonadaceae</taxon>
        <taxon>Delftia</taxon>
    </lineage>
</organism>
<dbReference type="RefSeq" id="WP_016445686.1">
    <property type="nucleotide sequence ID" value="NZ_AP025556.1"/>
</dbReference>
<feature type="transmembrane region" description="Helical" evidence="6">
    <location>
        <begin position="6"/>
        <end position="27"/>
    </location>
</feature>
<reference evidence="7 10" key="2">
    <citation type="submission" date="2020-12" db="EMBL/GenBank/DDBJ databases">
        <title>FDA dAtabase for Regulatory Grade micrObial Sequences (FDA-ARGOS): Supporting development and validation of Infectious Disease Dx tests.</title>
        <authorList>
            <person name="Sproer C."/>
            <person name="Gronow S."/>
            <person name="Severitt S."/>
            <person name="Schroder I."/>
            <person name="Tallon L."/>
            <person name="Sadzewicz L."/>
            <person name="Zhao X."/>
            <person name="Boylan J."/>
            <person name="Ott S."/>
            <person name="Bowen H."/>
            <person name="Vavikolanu K."/>
            <person name="Mehta A."/>
            <person name="Aluvathingal J."/>
            <person name="Nadendla S."/>
            <person name="Lowell S."/>
            <person name="Myers T."/>
            <person name="Yan Y."/>
            <person name="Sichtig H."/>
        </authorList>
    </citation>
    <scope>NUCLEOTIDE SEQUENCE [LARGE SCALE GENOMIC DNA]</scope>
    <source>
        <strain evidence="7 10">FDAARGOS_890</strain>
    </source>
</reference>
<keyword evidence="3 6" id="KW-0812">Transmembrane</keyword>
<dbReference type="KEGG" id="dla:I6G47_28505"/>
<feature type="transmembrane region" description="Helical" evidence="6">
    <location>
        <begin position="123"/>
        <end position="144"/>
    </location>
</feature>
<evidence type="ECO:0000256" key="1">
    <source>
        <dbReference type="ARBA" id="ARBA00004651"/>
    </source>
</evidence>
<keyword evidence="4 6" id="KW-1133">Transmembrane helix</keyword>
<accession>A0A1H3H7N8</accession>
<protein>
    <submittedName>
        <fullName evidence="7">LysE family translocator</fullName>
    </submittedName>
    <submittedName>
        <fullName evidence="8">Threonine/homoserine/homoserine lactone efflux protein</fullName>
    </submittedName>
</protein>
<dbReference type="PIRSF" id="PIRSF006324">
    <property type="entry name" value="LeuE"/>
    <property type="match status" value="1"/>
</dbReference>
<feature type="transmembrane region" description="Helical" evidence="6">
    <location>
        <begin position="193"/>
        <end position="211"/>
    </location>
</feature>
<keyword evidence="5 6" id="KW-0472">Membrane</keyword>